<dbReference type="PANTHER" id="PTHR21180:SF32">
    <property type="entry name" value="ENDONUCLEASE_EXONUCLEASE_PHOSPHATASE FAMILY DOMAIN-CONTAINING PROTEIN 1"/>
    <property type="match status" value="1"/>
</dbReference>
<dbReference type="InterPro" id="IPR004509">
    <property type="entry name" value="Competence_ComEA_HhH"/>
</dbReference>
<dbReference type="Proteomes" id="UP000321419">
    <property type="component" value="Unassembled WGS sequence"/>
</dbReference>
<dbReference type="GO" id="GO:0006281">
    <property type="term" value="P:DNA repair"/>
    <property type="evidence" value="ECO:0007669"/>
    <property type="project" value="InterPro"/>
</dbReference>
<keyword evidence="4" id="KW-1185">Reference proteome</keyword>
<sequence>MKTLLSLLIISFLSFSAFTHANPPLEKPSVEMPQAPTISINDADTDMLAKLPGIGKKKAQAIVDYRTNNGDFTDVSDLANVKGIGEKLVAKLADKVSL</sequence>
<dbReference type="GO" id="GO:0003677">
    <property type="term" value="F:DNA binding"/>
    <property type="evidence" value="ECO:0007669"/>
    <property type="project" value="InterPro"/>
</dbReference>
<dbReference type="InterPro" id="IPR010994">
    <property type="entry name" value="RuvA_2-like"/>
</dbReference>
<feature type="domain" description="Helix-hairpin-helix DNA-binding motif class 1" evidence="2">
    <location>
        <begin position="76"/>
        <end position="95"/>
    </location>
</feature>
<organism evidence="3 4">
    <name type="scientific">Pseudoalteromonas espejiana</name>
    <dbReference type="NCBI Taxonomy" id="28107"/>
    <lineage>
        <taxon>Bacteria</taxon>
        <taxon>Pseudomonadati</taxon>
        <taxon>Pseudomonadota</taxon>
        <taxon>Gammaproteobacteria</taxon>
        <taxon>Alteromonadales</taxon>
        <taxon>Pseudoalteromonadaceae</taxon>
        <taxon>Pseudoalteromonas</taxon>
    </lineage>
</organism>
<dbReference type="RefSeq" id="WP_089347061.1">
    <property type="nucleotide sequence ID" value="NZ_BJUM01000016.1"/>
</dbReference>
<evidence type="ECO:0000313" key="3">
    <source>
        <dbReference type="EMBL" id="GEK55059.1"/>
    </source>
</evidence>
<dbReference type="Pfam" id="PF12836">
    <property type="entry name" value="HHH_3"/>
    <property type="match status" value="1"/>
</dbReference>
<accession>A0A510XVU3</accession>
<comment type="caution">
    <text evidence="3">The sequence shown here is derived from an EMBL/GenBank/DDBJ whole genome shotgun (WGS) entry which is preliminary data.</text>
</comment>
<dbReference type="SUPFAM" id="SSF47781">
    <property type="entry name" value="RuvA domain 2-like"/>
    <property type="match status" value="1"/>
</dbReference>
<evidence type="ECO:0000256" key="1">
    <source>
        <dbReference type="SAM" id="SignalP"/>
    </source>
</evidence>
<proteinExistence type="predicted"/>
<feature type="domain" description="Helix-hairpin-helix DNA-binding motif class 1" evidence="2">
    <location>
        <begin position="46"/>
        <end position="65"/>
    </location>
</feature>
<dbReference type="GO" id="GO:0015627">
    <property type="term" value="C:type II protein secretion system complex"/>
    <property type="evidence" value="ECO:0007669"/>
    <property type="project" value="TreeGrafter"/>
</dbReference>
<reference evidence="3 4" key="1">
    <citation type="submission" date="2019-07" db="EMBL/GenBank/DDBJ databases">
        <title>Whole genome shotgun sequence of Pseudoalteromonas espejiana NBRC 102222.</title>
        <authorList>
            <person name="Hosoyama A."/>
            <person name="Uohara A."/>
            <person name="Ohji S."/>
            <person name="Ichikawa N."/>
        </authorList>
    </citation>
    <scope>NUCLEOTIDE SEQUENCE [LARGE SCALE GENOMIC DNA]</scope>
    <source>
        <strain evidence="3 4">NBRC 102222</strain>
    </source>
</reference>
<dbReference type="AlphaFoldDB" id="A0A510XVU3"/>
<feature type="signal peptide" evidence="1">
    <location>
        <begin position="1"/>
        <end position="21"/>
    </location>
</feature>
<dbReference type="SMART" id="SM00278">
    <property type="entry name" value="HhH1"/>
    <property type="match status" value="2"/>
</dbReference>
<dbReference type="OrthoDB" id="7510573at2"/>
<dbReference type="InterPro" id="IPR051675">
    <property type="entry name" value="Endo/Exo/Phosphatase_dom_1"/>
</dbReference>
<gene>
    <name evidence="3" type="ORF">PES01_19040</name>
</gene>
<protein>
    <recommendedName>
        <fullName evidence="2">Helix-hairpin-helix DNA-binding motif class 1 domain-containing protein</fullName>
    </recommendedName>
</protein>
<dbReference type="GO" id="GO:0015628">
    <property type="term" value="P:protein secretion by the type II secretion system"/>
    <property type="evidence" value="ECO:0007669"/>
    <property type="project" value="TreeGrafter"/>
</dbReference>
<dbReference type="InterPro" id="IPR003583">
    <property type="entry name" value="Hlx-hairpin-Hlx_DNA-bd_motif"/>
</dbReference>
<name>A0A510XVU3_9GAMM</name>
<dbReference type="EMBL" id="BJUM01000016">
    <property type="protein sequence ID" value="GEK55059.1"/>
    <property type="molecule type" value="Genomic_DNA"/>
</dbReference>
<dbReference type="NCBIfam" id="TIGR00426">
    <property type="entry name" value="competence protein ComEA helix-hairpin-helix repeat region"/>
    <property type="match status" value="1"/>
</dbReference>
<keyword evidence="1" id="KW-0732">Signal</keyword>
<dbReference type="Gene3D" id="1.10.150.280">
    <property type="entry name" value="AF1531-like domain"/>
    <property type="match status" value="1"/>
</dbReference>
<evidence type="ECO:0000313" key="4">
    <source>
        <dbReference type="Proteomes" id="UP000321419"/>
    </source>
</evidence>
<feature type="chain" id="PRO_5022180729" description="Helix-hairpin-helix DNA-binding motif class 1 domain-containing protein" evidence="1">
    <location>
        <begin position="22"/>
        <end position="98"/>
    </location>
</feature>
<dbReference type="PANTHER" id="PTHR21180">
    <property type="entry name" value="ENDONUCLEASE/EXONUCLEASE/PHOSPHATASE FAMILY DOMAIN-CONTAINING PROTEIN 1"/>
    <property type="match status" value="1"/>
</dbReference>
<evidence type="ECO:0000259" key="2">
    <source>
        <dbReference type="SMART" id="SM00278"/>
    </source>
</evidence>